<dbReference type="STRING" id="673521.SAMN05660991_04044"/>
<gene>
    <name evidence="1" type="ORF">SAMN05660991_04044</name>
</gene>
<evidence type="ECO:0000313" key="2">
    <source>
        <dbReference type="Proteomes" id="UP000198960"/>
    </source>
</evidence>
<dbReference type="InterPro" id="IPR045990">
    <property type="entry name" value="DUF5946"/>
</dbReference>
<keyword evidence="2" id="KW-1185">Reference proteome</keyword>
<proteinExistence type="predicted"/>
<dbReference type="AlphaFoldDB" id="A0A1H8W4E4"/>
<dbReference type="EMBL" id="FOEE01000016">
    <property type="protein sequence ID" value="SEP22511.1"/>
    <property type="molecule type" value="Genomic_DNA"/>
</dbReference>
<protein>
    <submittedName>
        <fullName evidence="1">Uncharacterized protein</fullName>
    </submittedName>
</protein>
<evidence type="ECO:0000313" key="1">
    <source>
        <dbReference type="EMBL" id="SEP22511.1"/>
    </source>
</evidence>
<accession>A0A1H8W4E4</accession>
<dbReference type="Proteomes" id="UP000198960">
    <property type="component" value="Unassembled WGS sequence"/>
</dbReference>
<reference evidence="2" key="1">
    <citation type="submission" date="2016-10" db="EMBL/GenBank/DDBJ databases">
        <authorList>
            <person name="Varghese N."/>
            <person name="Submissions S."/>
        </authorList>
    </citation>
    <scope>NUCLEOTIDE SEQUENCE [LARGE SCALE GENOMIC DNA]</scope>
    <source>
        <strain evidence="2">DSM 45413</strain>
    </source>
</reference>
<name>A0A1H8W4E4_9ACTN</name>
<organism evidence="1 2">
    <name type="scientific">Trujillonella endophytica</name>
    <dbReference type="NCBI Taxonomy" id="673521"/>
    <lineage>
        <taxon>Bacteria</taxon>
        <taxon>Bacillati</taxon>
        <taxon>Actinomycetota</taxon>
        <taxon>Actinomycetes</taxon>
        <taxon>Geodermatophilales</taxon>
        <taxon>Geodermatophilaceae</taxon>
        <taxon>Trujillonella</taxon>
    </lineage>
</organism>
<dbReference type="Pfam" id="PF19371">
    <property type="entry name" value="DUF5946"/>
    <property type="match status" value="1"/>
</dbReference>
<sequence length="127" mass="13152">MLAPAPGSTGADGAAAACRRLFEETTRGAREEAGSDATAAATVHLADTAYAAQHPDPADPGAVHGVLDTLVRRLGDDPNPDPAPQRPAAWQMTPADIAADLDVVGLETLVETWARTVAEDWSRAARS</sequence>